<protein>
    <submittedName>
        <fullName evidence="2">DNA excision repair protein ckn1</fullName>
    </submittedName>
</protein>
<accession>A0A2V3IGP7</accession>
<dbReference type="OrthoDB" id="361494at2759"/>
<dbReference type="GO" id="GO:0031464">
    <property type="term" value="C:Cul4A-RING E3 ubiquitin ligase complex"/>
    <property type="evidence" value="ECO:0007669"/>
    <property type="project" value="TreeGrafter"/>
</dbReference>
<dbReference type="Gene3D" id="2.130.10.10">
    <property type="entry name" value="YVTN repeat-like/Quinoprotein amine dehydrogenase"/>
    <property type="match status" value="2"/>
</dbReference>
<comment type="caution">
    <text evidence="2">The sequence shown here is derived from an EMBL/GenBank/DDBJ whole genome shotgun (WGS) entry which is preliminary data.</text>
</comment>
<gene>
    <name evidence="2" type="ORF">BWQ96_09025</name>
</gene>
<sequence length="459" mass="50361">MHRLLAARECGEDVHGLDDISSERWTKLQPDPSRSFQSSIINHVSAIDLDTPAGQLLLCAGQTTFGGSLTVHAYPQRDCKPADEPLESSTRNPASDGIRCVKWFPNDAAIFVTGNTRQWNARQWAEVHVWDSDCFKSVCNFRLEHAGVRAIDLSSAPGARPELIATAPELAREIRLLDMSSGASTHCLQAHQAVVNDVRWAPLHPHVLGSCDDDGVVCLFDVRRSGRSACLLKFDHSRRIGTYESNVAGGGENVAVNGRLSSSHRSKRARVSKNADAQIGRVATLGLGCAWTPQWGGRCARRARASTLRTTKDDFKPALNVRFSTDGTQIVSTTTGTSFRVWDVTTGRLISEFHDPSLYGRRRGRQFTHMASDGIHSVWAVRGCLQVIDVQDGMMVHSVELDKGGFDAMLLHPLEEEVVCAHGSEICVWSYENSAREGRGDGDSEAEVDIANVLPRVRL</sequence>
<proteinExistence type="predicted"/>
<dbReference type="InterPro" id="IPR042238">
    <property type="entry name" value="Rad28/ERCC8/Ckn1/ATCSA-1"/>
</dbReference>
<dbReference type="GO" id="GO:0043161">
    <property type="term" value="P:proteasome-mediated ubiquitin-dependent protein catabolic process"/>
    <property type="evidence" value="ECO:0007669"/>
    <property type="project" value="TreeGrafter"/>
</dbReference>
<dbReference type="PANTHER" id="PTHR46202">
    <property type="entry name" value="DNA EXCISION REPAIR PROTEIN ERCC-8"/>
    <property type="match status" value="1"/>
</dbReference>
<dbReference type="STRING" id="448386.A0A2V3IGP7"/>
<keyword evidence="1" id="KW-0853">WD repeat</keyword>
<evidence type="ECO:0000313" key="2">
    <source>
        <dbReference type="EMBL" id="PXF41265.1"/>
    </source>
</evidence>
<dbReference type="EMBL" id="NBIV01000225">
    <property type="protein sequence ID" value="PXF41265.1"/>
    <property type="molecule type" value="Genomic_DNA"/>
</dbReference>
<dbReference type="InterPro" id="IPR001680">
    <property type="entry name" value="WD40_rpt"/>
</dbReference>
<evidence type="ECO:0000256" key="1">
    <source>
        <dbReference type="PROSITE-ProRule" id="PRU00221"/>
    </source>
</evidence>
<dbReference type="SUPFAM" id="SSF50978">
    <property type="entry name" value="WD40 repeat-like"/>
    <property type="match status" value="1"/>
</dbReference>
<name>A0A2V3IGP7_9FLOR</name>
<evidence type="ECO:0000313" key="3">
    <source>
        <dbReference type="Proteomes" id="UP000247409"/>
    </source>
</evidence>
<keyword evidence="3" id="KW-1185">Reference proteome</keyword>
<dbReference type="InterPro" id="IPR036322">
    <property type="entry name" value="WD40_repeat_dom_sf"/>
</dbReference>
<reference evidence="2 3" key="1">
    <citation type="journal article" date="2018" name="Mol. Biol. Evol.">
        <title>Analysis of the draft genome of the red seaweed Gracilariopsis chorda provides insights into genome size evolution in Rhodophyta.</title>
        <authorList>
            <person name="Lee J."/>
            <person name="Yang E.C."/>
            <person name="Graf L."/>
            <person name="Yang J.H."/>
            <person name="Qiu H."/>
            <person name="Zel Zion U."/>
            <person name="Chan C.X."/>
            <person name="Stephens T.G."/>
            <person name="Weber A.P.M."/>
            <person name="Boo G.H."/>
            <person name="Boo S.M."/>
            <person name="Kim K.M."/>
            <person name="Shin Y."/>
            <person name="Jung M."/>
            <person name="Lee S.J."/>
            <person name="Yim H.S."/>
            <person name="Lee J.H."/>
            <person name="Bhattacharya D."/>
            <person name="Yoon H.S."/>
        </authorList>
    </citation>
    <scope>NUCLEOTIDE SEQUENCE [LARGE SCALE GENOMIC DNA]</scope>
    <source>
        <strain evidence="2 3">SKKU-2015</strain>
        <tissue evidence="2">Whole body</tissue>
    </source>
</reference>
<dbReference type="Pfam" id="PF00400">
    <property type="entry name" value="WD40"/>
    <property type="match status" value="1"/>
</dbReference>
<dbReference type="Proteomes" id="UP000247409">
    <property type="component" value="Unassembled WGS sequence"/>
</dbReference>
<dbReference type="GO" id="GO:0000209">
    <property type="term" value="P:protein polyubiquitination"/>
    <property type="evidence" value="ECO:0007669"/>
    <property type="project" value="TreeGrafter"/>
</dbReference>
<dbReference type="SMART" id="SM00320">
    <property type="entry name" value="WD40"/>
    <property type="match status" value="3"/>
</dbReference>
<dbReference type="PROSITE" id="PS50082">
    <property type="entry name" value="WD_REPEATS_2"/>
    <property type="match status" value="1"/>
</dbReference>
<organism evidence="2 3">
    <name type="scientific">Gracilariopsis chorda</name>
    <dbReference type="NCBI Taxonomy" id="448386"/>
    <lineage>
        <taxon>Eukaryota</taxon>
        <taxon>Rhodophyta</taxon>
        <taxon>Florideophyceae</taxon>
        <taxon>Rhodymeniophycidae</taxon>
        <taxon>Gracilariales</taxon>
        <taxon>Gracilariaceae</taxon>
        <taxon>Gracilariopsis</taxon>
    </lineage>
</organism>
<dbReference type="GO" id="GO:0006283">
    <property type="term" value="P:transcription-coupled nucleotide-excision repair"/>
    <property type="evidence" value="ECO:0007669"/>
    <property type="project" value="InterPro"/>
</dbReference>
<dbReference type="PANTHER" id="PTHR46202:SF1">
    <property type="entry name" value="DNA EXCISION REPAIR PROTEIN ERCC-8"/>
    <property type="match status" value="1"/>
</dbReference>
<dbReference type="GO" id="GO:0000109">
    <property type="term" value="C:nucleotide-excision repair complex"/>
    <property type="evidence" value="ECO:0007669"/>
    <property type="project" value="TreeGrafter"/>
</dbReference>
<dbReference type="InterPro" id="IPR015943">
    <property type="entry name" value="WD40/YVTN_repeat-like_dom_sf"/>
</dbReference>
<feature type="repeat" description="WD" evidence="1">
    <location>
        <begin position="321"/>
        <end position="352"/>
    </location>
</feature>
<dbReference type="AlphaFoldDB" id="A0A2V3IGP7"/>